<evidence type="ECO:0000313" key="3">
    <source>
        <dbReference type="Proteomes" id="UP000645217"/>
    </source>
</evidence>
<keyword evidence="3" id="KW-1185">Reference proteome</keyword>
<organism evidence="2 3">
    <name type="scientific">Sphaerisporangium melleum</name>
    <dbReference type="NCBI Taxonomy" id="321316"/>
    <lineage>
        <taxon>Bacteria</taxon>
        <taxon>Bacillati</taxon>
        <taxon>Actinomycetota</taxon>
        <taxon>Actinomycetes</taxon>
        <taxon>Streptosporangiales</taxon>
        <taxon>Streptosporangiaceae</taxon>
        <taxon>Sphaerisporangium</taxon>
    </lineage>
</organism>
<evidence type="ECO:0000313" key="2">
    <source>
        <dbReference type="EMBL" id="GGK67626.1"/>
    </source>
</evidence>
<sequence>MAAAVARGKIRMLMTLANSARRQAAGDLRPAPPAPAPFLRPRPHASPGVTVRIGMWHR</sequence>
<dbReference type="EMBL" id="BMNT01000003">
    <property type="protein sequence ID" value="GGK67626.1"/>
    <property type="molecule type" value="Genomic_DNA"/>
</dbReference>
<accession>A0A917VDQ1</accession>
<reference evidence="2" key="1">
    <citation type="journal article" date="2014" name="Int. J. Syst. Evol. Microbiol.">
        <title>Complete genome sequence of Corynebacterium casei LMG S-19264T (=DSM 44701T), isolated from a smear-ripened cheese.</title>
        <authorList>
            <consortium name="US DOE Joint Genome Institute (JGI-PGF)"/>
            <person name="Walter F."/>
            <person name="Albersmeier A."/>
            <person name="Kalinowski J."/>
            <person name="Ruckert C."/>
        </authorList>
    </citation>
    <scope>NUCLEOTIDE SEQUENCE</scope>
    <source>
        <strain evidence="2">JCM 13064</strain>
    </source>
</reference>
<comment type="caution">
    <text evidence="2">The sequence shown here is derived from an EMBL/GenBank/DDBJ whole genome shotgun (WGS) entry which is preliminary data.</text>
</comment>
<dbReference type="AlphaFoldDB" id="A0A917VDQ1"/>
<dbReference type="Proteomes" id="UP000645217">
    <property type="component" value="Unassembled WGS sequence"/>
</dbReference>
<protein>
    <submittedName>
        <fullName evidence="2">Uncharacterized protein</fullName>
    </submittedName>
</protein>
<feature type="compositionally biased region" description="Pro residues" evidence="1">
    <location>
        <begin position="30"/>
        <end position="40"/>
    </location>
</feature>
<proteinExistence type="predicted"/>
<evidence type="ECO:0000256" key="1">
    <source>
        <dbReference type="SAM" id="MobiDB-lite"/>
    </source>
</evidence>
<feature type="region of interest" description="Disordered" evidence="1">
    <location>
        <begin position="23"/>
        <end position="49"/>
    </location>
</feature>
<reference evidence="2" key="2">
    <citation type="submission" date="2020-09" db="EMBL/GenBank/DDBJ databases">
        <authorList>
            <person name="Sun Q."/>
            <person name="Ohkuma M."/>
        </authorList>
    </citation>
    <scope>NUCLEOTIDE SEQUENCE</scope>
    <source>
        <strain evidence="2">JCM 13064</strain>
    </source>
</reference>
<name>A0A917VDQ1_9ACTN</name>
<gene>
    <name evidence="2" type="ORF">GCM10007964_08300</name>
</gene>